<sequence>MPKPLPTGLKTFEPSDTVRRTAQNENIEATDALFHESSGHHHTGKPGDAPQIGKDGIAGEAVTAEKIAQSSIVRRHLRTGQLSINIAKNKAVTVSGGEVGGVPTAPYYDYWGDRNYWLLFASYAPLPQSITINLEREYYDLEGLSFETADGQYPSEFFVETTRDGKTWKRVYTFISTEIPPLVQRHYFQQLESATHVRITITKASDPYANVFLTRISVYSSRISGSEEEALSDRKTWGIVARTQGLMIMPMGSIIDYGLASGGSIRINDHILIMNPASGTYFYVEAGTYVLTDWSYLYVDIPLYFGDKQIIKPQVKVWDNNVEKPRLYDHPHRIVLAQRCGKVFFNSALTSNVASFSPNADKVNGIQFMMNNGSLQYNDGSGWKGVGIKSVQRGATNISYFYPNGNGSLVRDVTINPVNPAKSFVNFSTSGLSHWFQTSPMMDGSVCGRLVGNNTVRFNFYDGFYEAYAEIAWEVIEFA</sequence>
<name>A0ABW3RXY9_9BACL</name>
<dbReference type="SUPFAM" id="SSF49785">
    <property type="entry name" value="Galactose-binding domain-like"/>
    <property type="match status" value="1"/>
</dbReference>
<dbReference type="Proteomes" id="UP001597262">
    <property type="component" value="Unassembled WGS sequence"/>
</dbReference>
<dbReference type="EMBL" id="JBHTLM010000008">
    <property type="protein sequence ID" value="MFD1177108.1"/>
    <property type="molecule type" value="Genomic_DNA"/>
</dbReference>
<dbReference type="InterPro" id="IPR008979">
    <property type="entry name" value="Galactose-bd-like_sf"/>
</dbReference>
<evidence type="ECO:0000313" key="2">
    <source>
        <dbReference type="Proteomes" id="UP001597262"/>
    </source>
</evidence>
<comment type="caution">
    <text evidence="1">The sequence shown here is derived from an EMBL/GenBank/DDBJ whole genome shotgun (WGS) entry which is preliminary data.</text>
</comment>
<organism evidence="1 2">
    <name type="scientific">Paenibacillus puldeungensis</name>
    <dbReference type="NCBI Taxonomy" id="696536"/>
    <lineage>
        <taxon>Bacteria</taxon>
        <taxon>Bacillati</taxon>
        <taxon>Bacillota</taxon>
        <taxon>Bacilli</taxon>
        <taxon>Bacillales</taxon>
        <taxon>Paenibacillaceae</taxon>
        <taxon>Paenibacillus</taxon>
    </lineage>
</organism>
<gene>
    <name evidence="1" type="ORF">ACFQ3W_12505</name>
</gene>
<accession>A0ABW3RXY9</accession>
<proteinExistence type="predicted"/>
<dbReference type="Gene3D" id="2.60.120.260">
    <property type="entry name" value="Galactose-binding domain-like"/>
    <property type="match status" value="1"/>
</dbReference>
<protein>
    <recommendedName>
        <fullName evidence="3">F5/8 type C domain-containing protein</fullName>
    </recommendedName>
</protein>
<evidence type="ECO:0008006" key="3">
    <source>
        <dbReference type="Google" id="ProtNLM"/>
    </source>
</evidence>
<reference evidence="2" key="1">
    <citation type="journal article" date="2019" name="Int. J. Syst. Evol. Microbiol.">
        <title>The Global Catalogue of Microorganisms (GCM) 10K type strain sequencing project: providing services to taxonomists for standard genome sequencing and annotation.</title>
        <authorList>
            <consortium name="The Broad Institute Genomics Platform"/>
            <consortium name="The Broad Institute Genome Sequencing Center for Infectious Disease"/>
            <person name="Wu L."/>
            <person name="Ma J."/>
        </authorList>
    </citation>
    <scope>NUCLEOTIDE SEQUENCE [LARGE SCALE GENOMIC DNA]</scope>
    <source>
        <strain evidence="2">CCUG 59189</strain>
    </source>
</reference>
<dbReference type="RefSeq" id="WP_379319560.1">
    <property type="nucleotide sequence ID" value="NZ_JBHTLM010000008.1"/>
</dbReference>
<evidence type="ECO:0000313" key="1">
    <source>
        <dbReference type="EMBL" id="MFD1177108.1"/>
    </source>
</evidence>
<keyword evidence="2" id="KW-1185">Reference proteome</keyword>